<feature type="region of interest" description="Disordered" evidence="1">
    <location>
        <begin position="50"/>
        <end position="112"/>
    </location>
</feature>
<organism evidence="2 3">
    <name type="scientific">Hondaea fermentalgiana</name>
    <dbReference type="NCBI Taxonomy" id="2315210"/>
    <lineage>
        <taxon>Eukaryota</taxon>
        <taxon>Sar</taxon>
        <taxon>Stramenopiles</taxon>
        <taxon>Bigyra</taxon>
        <taxon>Labyrinthulomycetes</taxon>
        <taxon>Thraustochytrida</taxon>
        <taxon>Thraustochytriidae</taxon>
        <taxon>Hondaea</taxon>
    </lineage>
</organism>
<accession>A0A2R5GS64</accession>
<gene>
    <name evidence="2" type="ORF">FCC1311_074122</name>
</gene>
<evidence type="ECO:0000313" key="2">
    <source>
        <dbReference type="EMBL" id="GBG31191.1"/>
    </source>
</evidence>
<dbReference type="SUPFAM" id="SSF55486">
    <property type="entry name" value="Metalloproteases ('zincins'), catalytic domain"/>
    <property type="match status" value="1"/>
</dbReference>
<comment type="caution">
    <text evidence="2">The sequence shown here is derived from an EMBL/GenBank/DDBJ whole genome shotgun (WGS) entry which is preliminary data.</text>
</comment>
<reference evidence="2 3" key="1">
    <citation type="submission" date="2017-12" db="EMBL/GenBank/DDBJ databases">
        <title>Sequencing, de novo assembly and annotation of complete genome of a new Thraustochytrid species, strain FCC1311.</title>
        <authorList>
            <person name="Sedici K."/>
            <person name="Godart F."/>
            <person name="Aiese Cigliano R."/>
            <person name="Sanseverino W."/>
            <person name="Barakat M."/>
            <person name="Ortet P."/>
            <person name="Marechal E."/>
            <person name="Cagnac O."/>
            <person name="Amato A."/>
        </authorList>
    </citation>
    <scope>NUCLEOTIDE SEQUENCE [LARGE SCALE GENOMIC DNA]</scope>
</reference>
<proteinExistence type="predicted"/>
<dbReference type="Proteomes" id="UP000241890">
    <property type="component" value="Unassembled WGS sequence"/>
</dbReference>
<sequence>MVRLRLFECLALVGAAALGVGILEYFAFSAALMNLDSYAQSVRVAGAWAKTSSGGASDDDDNEEDDPDIDDDNDDNNGDGVTDFSVDKSSSRSREFDNTEYNEEDGAKRSHTSHVQFDISDFSLGYRGWHQEARKRDYLGTKDTAASVRRSQRPFSRPHIEDADGAILPFDESLVLPKWREEPRLVYDVTVIRLRDAFRLIDDEVSLQDWEDIFSRVITIYARYNIYLRVSRTELANAHMLDDKRSLDYLAYVEGPDLAEVTTIGSTQPQVSLARADVQFSHWVTARYKKLYGLQVLESASKLPKGLKALMASTDKYNFQRNMLEWIVGYPMRVPPWNLVNSSPIFPVFYFHMRNGECFAGRIFGRTGSCYERRKPIIDPDTGAFLRNATCRRFENALKTRAARPVQRRVHEKVRMRGDTAARMLAHELGHNFGEHHPSDSCALSETWEKGNLMHQLRYVGIASRRVCPDAPLLEQSRATSLSAEQVTRMREAIQKVDIKPSGTVPGGITVGRSTMQLGSASKPLADVFRQSRRAYIAAEFELTRKAPCSLHQHIVVLNLLPAPKAGRVARVRWMPAHPYTKAAIVEIYVVEPRRKSLAAPAGEMVDFSVKQRSGPLVLPHEHQWFHKELDLPDAGLSIEKGQFIAIARLDGNGLDIDQALHASDAVLFSDVAGQLGSYYDTIHDALSPEHLPDTSTYPRVAFASKQVDSFYYAADPPLPGHSGFRAHAAPPEYEAGWCAPLLINYDIVTSA</sequence>
<dbReference type="InParanoid" id="A0A2R5GS64"/>
<evidence type="ECO:0000313" key="3">
    <source>
        <dbReference type="Proteomes" id="UP000241890"/>
    </source>
</evidence>
<feature type="compositionally biased region" description="Acidic residues" evidence="1">
    <location>
        <begin position="57"/>
        <end position="77"/>
    </location>
</feature>
<protein>
    <submittedName>
        <fullName evidence="2">Uncharacterized protein</fullName>
    </submittedName>
</protein>
<name>A0A2R5GS64_9STRA</name>
<dbReference type="EMBL" id="BEYU01000092">
    <property type="protein sequence ID" value="GBG31191.1"/>
    <property type="molecule type" value="Genomic_DNA"/>
</dbReference>
<evidence type="ECO:0000256" key="1">
    <source>
        <dbReference type="SAM" id="MobiDB-lite"/>
    </source>
</evidence>
<feature type="compositionally biased region" description="Basic and acidic residues" evidence="1">
    <location>
        <begin position="85"/>
        <end position="97"/>
    </location>
</feature>
<dbReference type="AlphaFoldDB" id="A0A2R5GS64"/>
<keyword evidence="3" id="KW-1185">Reference proteome</keyword>